<proteinExistence type="predicted"/>
<keyword evidence="4" id="KW-1185">Reference proteome</keyword>
<evidence type="ECO:0000313" key="4">
    <source>
        <dbReference type="Proteomes" id="UP000814176"/>
    </source>
</evidence>
<feature type="transmembrane region" description="Helical" evidence="2">
    <location>
        <begin position="63"/>
        <end position="85"/>
    </location>
</feature>
<name>A0ABQ8KF24_9APHY</name>
<keyword evidence="2" id="KW-0812">Transmembrane</keyword>
<sequence>MVSLFNGADTVSLAVTTAVFYEYGLTWTREPGGHTSGNNLGPFKRGLVRCGKSCSLLVWCSEIYAVIALLIITLLSALRVYALWYGTVWPSLLVVMCGLILPFVSIAIMTLCVREALSNPVACNPSLHAGTTAFAVYFAARAIGIVSDILVVAFTWVKARRLMASTRAVGFTAYVPEALLRFGLHYFAPPTERVQKPCHHSDHSSKRPHDRQHGRGHRV</sequence>
<evidence type="ECO:0000256" key="2">
    <source>
        <dbReference type="SAM" id="Phobius"/>
    </source>
</evidence>
<feature type="transmembrane region" description="Helical" evidence="2">
    <location>
        <begin position="134"/>
        <end position="157"/>
    </location>
</feature>
<dbReference type="RefSeq" id="XP_047778509.1">
    <property type="nucleotide sequence ID" value="XM_047921543.1"/>
</dbReference>
<gene>
    <name evidence="3" type="ORF">C8Q71DRAFT_72284</name>
</gene>
<dbReference type="GeneID" id="72002275"/>
<keyword evidence="2" id="KW-0472">Membrane</keyword>
<comment type="caution">
    <text evidence="3">The sequence shown here is derived from an EMBL/GenBank/DDBJ whole genome shotgun (WGS) entry which is preliminary data.</text>
</comment>
<reference evidence="3 4" key="1">
    <citation type="journal article" date="2021" name="Environ. Microbiol.">
        <title>Gene family expansions and transcriptome signatures uncover fungal adaptations to wood decay.</title>
        <authorList>
            <person name="Hage H."/>
            <person name="Miyauchi S."/>
            <person name="Viragh M."/>
            <person name="Drula E."/>
            <person name="Min B."/>
            <person name="Chaduli D."/>
            <person name="Navarro D."/>
            <person name="Favel A."/>
            <person name="Norest M."/>
            <person name="Lesage-Meessen L."/>
            <person name="Balint B."/>
            <person name="Merenyi Z."/>
            <person name="de Eugenio L."/>
            <person name="Morin E."/>
            <person name="Martinez A.T."/>
            <person name="Baldrian P."/>
            <person name="Stursova M."/>
            <person name="Martinez M.J."/>
            <person name="Novotny C."/>
            <person name="Magnuson J.K."/>
            <person name="Spatafora J.W."/>
            <person name="Maurice S."/>
            <person name="Pangilinan J."/>
            <person name="Andreopoulos W."/>
            <person name="LaButti K."/>
            <person name="Hundley H."/>
            <person name="Na H."/>
            <person name="Kuo A."/>
            <person name="Barry K."/>
            <person name="Lipzen A."/>
            <person name="Henrissat B."/>
            <person name="Riley R."/>
            <person name="Ahrendt S."/>
            <person name="Nagy L.G."/>
            <person name="Grigoriev I.V."/>
            <person name="Martin F."/>
            <person name="Rosso M.N."/>
        </authorList>
    </citation>
    <scope>NUCLEOTIDE SEQUENCE [LARGE SCALE GENOMIC DNA]</scope>
    <source>
        <strain evidence="3 4">CIRM-BRFM 1785</strain>
    </source>
</reference>
<protein>
    <recommendedName>
        <fullName evidence="5">Transmembrane protein</fullName>
    </recommendedName>
</protein>
<dbReference type="EMBL" id="JADCUA010000011">
    <property type="protein sequence ID" value="KAH9836224.1"/>
    <property type="molecule type" value="Genomic_DNA"/>
</dbReference>
<feature type="region of interest" description="Disordered" evidence="1">
    <location>
        <begin position="194"/>
        <end position="219"/>
    </location>
</feature>
<evidence type="ECO:0008006" key="5">
    <source>
        <dbReference type="Google" id="ProtNLM"/>
    </source>
</evidence>
<dbReference type="Proteomes" id="UP000814176">
    <property type="component" value="Unassembled WGS sequence"/>
</dbReference>
<organism evidence="3 4">
    <name type="scientific">Rhodofomes roseus</name>
    <dbReference type="NCBI Taxonomy" id="34475"/>
    <lineage>
        <taxon>Eukaryota</taxon>
        <taxon>Fungi</taxon>
        <taxon>Dikarya</taxon>
        <taxon>Basidiomycota</taxon>
        <taxon>Agaricomycotina</taxon>
        <taxon>Agaricomycetes</taxon>
        <taxon>Polyporales</taxon>
        <taxon>Rhodofomes</taxon>
    </lineage>
</organism>
<feature type="compositionally biased region" description="Basic and acidic residues" evidence="1">
    <location>
        <begin position="194"/>
        <end position="213"/>
    </location>
</feature>
<evidence type="ECO:0000256" key="1">
    <source>
        <dbReference type="SAM" id="MobiDB-lite"/>
    </source>
</evidence>
<feature type="transmembrane region" description="Helical" evidence="2">
    <location>
        <begin position="92"/>
        <end position="111"/>
    </location>
</feature>
<accession>A0ABQ8KF24</accession>
<keyword evidence="2" id="KW-1133">Transmembrane helix</keyword>
<evidence type="ECO:0000313" key="3">
    <source>
        <dbReference type="EMBL" id="KAH9836224.1"/>
    </source>
</evidence>